<sequence length="101" mass="11654">MHLVQILLPRTDPEGRPFPPALFAEIRERLAARFGGVTAHTRAPAQGLWDGDEGRERDDILLHEVMVEALDRAWWADFRRELETRFAQDEIVVRALPAERL</sequence>
<name>A0ABV9NMC0_9GAMM</name>
<evidence type="ECO:0000313" key="2">
    <source>
        <dbReference type="Proteomes" id="UP001595892"/>
    </source>
</evidence>
<gene>
    <name evidence="1" type="ORF">ACFO3Q_10640</name>
</gene>
<keyword evidence="2" id="KW-1185">Reference proteome</keyword>
<protein>
    <submittedName>
        <fullName evidence="1">Uncharacterized protein</fullName>
    </submittedName>
</protein>
<organism evidence="1 2">
    <name type="scientific">Coralloluteibacterium thermophilum</name>
    <dbReference type="NCBI Taxonomy" id="2707049"/>
    <lineage>
        <taxon>Bacteria</taxon>
        <taxon>Pseudomonadati</taxon>
        <taxon>Pseudomonadota</taxon>
        <taxon>Gammaproteobacteria</taxon>
        <taxon>Lysobacterales</taxon>
        <taxon>Lysobacteraceae</taxon>
        <taxon>Coralloluteibacterium</taxon>
    </lineage>
</organism>
<comment type="caution">
    <text evidence="1">The sequence shown here is derived from an EMBL/GenBank/DDBJ whole genome shotgun (WGS) entry which is preliminary data.</text>
</comment>
<accession>A0ABV9NMC0</accession>
<reference evidence="2" key="1">
    <citation type="journal article" date="2019" name="Int. J. Syst. Evol. Microbiol.">
        <title>The Global Catalogue of Microorganisms (GCM) 10K type strain sequencing project: providing services to taxonomists for standard genome sequencing and annotation.</title>
        <authorList>
            <consortium name="The Broad Institute Genomics Platform"/>
            <consortium name="The Broad Institute Genome Sequencing Center for Infectious Disease"/>
            <person name="Wu L."/>
            <person name="Ma J."/>
        </authorList>
    </citation>
    <scope>NUCLEOTIDE SEQUENCE [LARGE SCALE GENOMIC DNA]</scope>
    <source>
        <strain evidence="2">CGMCC 1.13574</strain>
    </source>
</reference>
<dbReference type="Proteomes" id="UP001595892">
    <property type="component" value="Unassembled WGS sequence"/>
</dbReference>
<proteinExistence type="predicted"/>
<dbReference type="EMBL" id="JBHSGG010000029">
    <property type="protein sequence ID" value="MFC4728625.1"/>
    <property type="molecule type" value="Genomic_DNA"/>
</dbReference>
<evidence type="ECO:0000313" key="1">
    <source>
        <dbReference type="EMBL" id="MFC4728625.1"/>
    </source>
</evidence>